<proteinExistence type="predicted"/>
<feature type="region of interest" description="Disordered" evidence="1">
    <location>
        <begin position="211"/>
        <end position="231"/>
    </location>
</feature>
<dbReference type="PANTHER" id="PTHR45774:SF3">
    <property type="entry name" value="BTB (POZ) DOMAIN-CONTAINING 2B-RELATED"/>
    <property type="match status" value="1"/>
</dbReference>
<protein>
    <submittedName>
        <fullName evidence="4">Btb/poz domain-containing</fullName>
    </submittedName>
</protein>
<evidence type="ECO:0000313" key="5">
    <source>
        <dbReference type="Proteomes" id="UP001150062"/>
    </source>
</evidence>
<dbReference type="Gene3D" id="3.30.710.10">
    <property type="entry name" value="Potassium Channel Kv1.1, Chain A"/>
    <property type="match status" value="1"/>
</dbReference>
<dbReference type="SUPFAM" id="SSF52317">
    <property type="entry name" value="Class I glutamine amidotransferase-like"/>
    <property type="match status" value="1"/>
</dbReference>
<evidence type="ECO:0000313" key="4">
    <source>
        <dbReference type="EMBL" id="KAJ6236759.1"/>
    </source>
</evidence>
<dbReference type="PANTHER" id="PTHR45774">
    <property type="entry name" value="BTB/POZ DOMAIN-CONTAINING"/>
    <property type="match status" value="1"/>
</dbReference>
<keyword evidence="2" id="KW-1133">Transmembrane helix</keyword>
<dbReference type="SMART" id="SM00225">
    <property type="entry name" value="BTB"/>
    <property type="match status" value="1"/>
</dbReference>
<dbReference type="PROSITE" id="PS50097">
    <property type="entry name" value="BTB"/>
    <property type="match status" value="1"/>
</dbReference>
<dbReference type="InterPro" id="IPR000210">
    <property type="entry name" value="BTB/POZ_dom"/>
</dbReference>
<dbReference type="Proteomes" id="UP001150062">
    <property type="component" value="Unassembled WGS sequence"/>
</dbReference>
<evidence type="ECO:0000256" key="2">
    <source>
        <dbReference type="SAM" id="Phobius"/>
    </source>
</evidence>
<accession>A0ABQ8XZ98</accession>
<feature type="region of interest" description="Disordered" evidence="1">
    <location>
        <begin position="267"/>
        <end position="286"/>
    </location>
</feature>
<dbReference type="InterPro" id="IPR011333">
    <property type="entry name" value="SKP1/BTB/POZ_sf"/>
</dbReference>
<organism evidence="4 5">
    <name type="scientific">Anaeramoeba flamelloides</name>
    <dbReference type="NCBI Taxonomy" id="1746091"/>
    <lineage>
        <taxon>Eukaryota</taxon>
        <taxon>Metamonada</taxon>
        <taxon>Anaeramoebidae</taxon>
        <taxon>Anaeramoeba</taxon>
    </lineage>
</organism>
<feature type="domain" description="BTB" evidence="3">
    <location>
        <begin position="20"/>
        <end position="93"/>
    </location>
</feature>
<evidence type="ECO:0000256" key="1">
    <source>
        <dbReference type="SAM" id="MobiDB-lite"/>
    </source>
</evidence>
<keyword evidence="5" id="KW-1185">Reference proteome</keyword>
<evidence type="ECO:0000259" key="3">
    <source>
        <dbReference type="PROSITE" id="PS50097"/>
    </source>
</evidence>
<dbReference type="Pfam" id="PF00651">
    <property type="entry name" value="BTB"/>
    <property type="match status" value="1"/>
</dbReference>
<sequence length="775" mass="89743">MTIRTTEQLISPLVNGSELADVVFKIGEEGVQMFAHKLILSVSNLFWKKLFYSQNSNRANGNKIKVIRIPDIEPESFKPVLDFIYTRKAELKLDIIWSIFEVCDRFEMDEFRQFSLNFLENNLETSQLFHYYEKSLHDHRPEIRQRLIKLIEQNSQRIFSERNCLNNLQEETIFQILKSKKLQVKEFEIVQRIKERAEFLIIQKENGANNDLSQEKEKENKQEKEKEKEKEKKIVINKQVKSTKLKNGPVIQNSHNNKKRMKCTFPKQMNHKDRKRNGNKKNDLRSQRRIFQYSDIRSCVGNLLEGIDLRLLSNVELDQLVEANLFTKEEIKLSLNQIKNRNQRKREQRCKTKENLKILFITNETKQARIENILESLRSSGIKSISVLHADKEIPFLKTLKKYDALFLFSAPRGNFKDPIWLGDEISKYVDDGGGIVICAYACLAERKIKSKFSYALDGGISSQAFLPVKKGPFFSGKNGKTRCDLGKIFLPNHPTISEVKCFDGGIHSHRINTEFVPGGVDSKVIAQWSDGNPLICYKRKLEQNGIVLVLNFNPVSERKFLGDKGGISGSWSILSNEQENKKYFLVFQAFGDIIKGVIFSKENTKTESETIASAENESETEIDNDSQIQHEELKNNPFNYTKKGYLKIIFQEEKSGCVQFSKELTGQYELLFDFNFEATDSGILFSRSLYKPNINKTDKKYTNLMIVITSGHSFMINFLGNDESTKILYGSHPIKQGPKFKKYLPYLLILFVILPRVLSALKKKKTKQDEDKKK</sequence>
<dbReference type="CDD" id="cd18186">
    <property type="entry name" value="BTB_POZ_ZBTB_KLHL-like"/>
    <property type="match status" value="1"/>
</dbReference>
<reference evidence="4" key="1">
    <citation type="submission" date="2022-08" db="EMBL/GenBank/DDBJ databases">
        <title>Novel sulfate-reducing endosymbionts in the free-living metamonad Anaeramoeba.</title>
        <authorList>
            <person name="Jerlstrom-Hultqvist J."/>
            <person name="Cepicka I."/>
            <person name="Gallot-Lavallee L."/>
            <person name="Salas-Leiva D."/>
            <person name="Curtis B.A."/>
            <person name="Zahonova K."/>
            <person name="Pipaliya S."/>
            <person name="Dacks J."/>
            <person name="Roger A.J."/>
        </authorList>
    </citation>
    <scope>NUCLEOTIDE SEQUENCE</scope>
    <source>
        <strain evidence="4">Schooner1</strain>
    </source>
</reference>
<dbReference type="InterPro" id="IPR029062">
    <property type="entry name" value="Class_I_gatase-like"/>
</dbReference>
<comment type="caution">
    <text evidence="4">The sequence shown here is derived from an EMBL/GenBank/DDBJ whole genome shotgun (WGS) entry which is preliminary data.</text>
</comment>
<keyword evidence="2" id="KW-0812">Transmembrane</keyword>
<dbReference type="EMBL" id="JAOAOG010000242">
    <property type="protein sequence ID" value="KAJ6236759.1"/>
    <property type="molecule type" value="Genomic_DNA"/>
</dbReference>
<feature type="compositionally biased region" description="Basic and acidic residues" evidence="1">
    <location>
        <begin position="213"/>
        <end position="231"/>
    </location>
</feature>
<gene>
    <name evidence="4" type="ORF">M0813_27504</name>
</gene>
<keyword evidence="2" id="KW-0472">Membrane</keyword>
<name>A0ABQ8XZ98_9EUKA</name>
<dbReference type="SUPFAM" id="SSF54695">
    <property type="entry name" value="POZ domain"/>
    <property type="match status" value="1"/>
</dbReference>
<feature type="transmembrane region" description="Helical" evidence="2">
    <location>
        <begin position="744"/>
        <end position="762"/>
    </location>
</feature>